<gene>
    <name evidence="1" type="ORF">PEX2_071000</name>
</gene>
<name>A0A0A2I741_PENEN</name>
<protein>
    <submittedName>
        <fullName evidence="1">Uncharacterized protein</fullName>
    </submittedName>
</protein>
<dbReference type="VEuPathDB" id="FungiDB:PEXP_101800"/>
<sequence length="49" mass="5588">MRHETGDIAEFGNNLIYERMGVVPRSSKMSGFVKDFSIYTDPYGFADHT</sequence>
<dbReference type="OrthoDB" id="10318451at2759"/>
<accession>A0A0A2I741</accession>
<evidence type="ECO:0000313" key="2">
    <source>
        <dbReference type="Proteomes" id="UP000030143"/>
    </source>
</evidence>
<comment type="caution">
    <text evidence="1">The sequence shown here is derived from an EMBL/GenBank/DDBJ whole genome shotgun (WGS) entry which is preliminary data.</text>
</comment>
<dbReference type="AlphaFoldDB" id="A0A0A2I741"/>
<evidence type="ECO:0000313" key="1">
    <source>
        <dbReference type="EMBL" id="KGO54567.1"/>
    </source>
</evidence>
<dbReference type="Proteomes" id="UP000030143">
    <property type="component" value="Unassembled WGS sequence"/>
</dbReference>
<dbReference type="EMBL" id="JQFZ01000221">
    <property type="protein sequence ID" value="KGO54567.1"/>
    <property type="molecule type" value="Genomic_DNA"/>
</dbReference>
<organism evidence="1 2">
    <name type="scientific">Penicillium expansum</name>
    <name type="common">Blue mold rot fungus</name>
    <dbReference type="NCBI Taxonomy" id="27334"/>
    <lineage>
        <taxon>Eukaryota</taxon>
        <taxon>Fungi</taxon>
        <taxon>Dikarya</taxon>
        <taxon>Ascomycota</taxon>
        <taxon>Pezizomycotina</taxon>
        <taxon>Eurotiomycetes</taxon>
        <taxon>Eurotiomycetidae</taxon>
        <taxon>Eurotiales</taxon>
        <taxon>Aspergillaceae</taxon>
        <taxon>Penicillium</taxon>
    </lineage>
</organism>
<dbReference type="GeneID" id="27679791"/>
<keyword evidence="2" id="KW-1185">Reference proteome</keyword>
<proteinExistence type="predicted"/>
<dbReference type="HOGENOM" id="CLU_3143568_0_0_1"/>
<reference evidence="1 2" key="1">
    <citation type="journal article" date="2015" name="Mol. Plant Microbe Interact.">
        <title>Genome, transcriptome, and functional analyses of Penicillium expansum provide new insights into secondary metabolism and pathogenicity.</title>
        <authorList>
            <person name="Ballester A.R."/>
            <person name="Marcet-Houben M."/>
            <person name="Levin E."/>
            <person name="Sela N."/>
            <person name="Selma-Lazaro C."/>
            <person name="Carmona L."/>
            <person name="Wisniewski M."/>
            <person name="Droby S."/>
            <person name="Gonzalez-Candelas L."/>
            <person name="Gabaldon T."/>
        </authorList>
    </citation>
    <scope>NUCLEOTIDE SEQUENCE [LARGE SCALE GENOMIC DNA]</scope>
    <source>
        <strain evidence="1 2">MD-8</strain>
    </source>
</reference>
<dbReference type="RefSeq" id="XP_016596938.1">
    <property type="nucleotide sequence ID" value="XM_016744371.1"/>
</dbReference>